<sequence length="936" mass="107405">MFDEFFNPPPNVVSPVLVDAAARPVDLTGSPIQDERIDFEESFAPVSRIKAIRIFIANAATKNMTIYQMDVKTALLNEELRKVVYVSQPKGFIDQDKPNHVYRLKKVLYGLKQAPHTWYDMMSSFLLSQEFFKGVVDPTLFNRRAGNDILLVQIYVHDIIFSSTNPAMCNEFANILTFKFRMSMMGKMSFFLGLQISQNPRGIFINQSKYALEIINKYGMLSSDPIDTLMVDKSKQDEYLQRKPVDPTYYHDPGLKKRKTRKDVEPTKGPKVKESQSSSSKGDKFKSKSSGKSVQSEEAEFEVADSNIPHDQEESPGNDDEPKEKVASKRDWFTKPIQPQEPTDPDWNIGKTPQQGQNQSWLMTLASSAEKLSKTFDELMSTPIDFYAFIMNGMNINNLTQETLLGPAFRLLKGTQGDDYPFDLTKPIPLVKIENHQKVPVDYFFKNDLKYLQGGMLTMTYTTSLTKTKATQYDHLGIKDMLLNIWSLVKVAYDKHALWGISHRREQYFAIALRMFTRILVIQKRVKDLQLGVESYQKKINVTKLETTKYGIMKRDPYTPYQDPQGFIYVDDSERNSQNRRDLPMDISLDSVEVLRYEKRSKVRLKGKVPTEMELVVEQIQQGTSYEVSTQMKEPLLHQSFWMFPMSKVKLNMILKIGDSTDDETFLFDDKEEKPKDIPWVSTDDDESTNDDEEDDASIDIGKTDDERTDADVEDQDDEELKADEEQKGDDQAGDEQVVVPVSTIKKRRPLCFNPPPFILSLPTLSHTKELKKELFEKRNYKDVIEESVQANVINEVKKFLPKFLPQTVKKDLKNIQSSLELYDAITWSMLLDEATSKGGDNSNKILKKRDHRFDHDKDPFLGPNQGMKKRRIRKDVDPLKNTSTTKESSKVKSLASMSKSRKSVTAQESVEEPVFKIASDNVEQTFDVKVGDCGY</sequence>
<name>A0A6L2JCA3_TANCI</name>
<evidence type="ECO:0000259" key="2">
    <source>
        <dbReference type="Pfam" id="PF07727"/>
    </source>
</evidence>
<feature type="region of interest" description="Disordered" evidence="1">
    <location>
        <begin position="241"/>
        <end position="356"/>
    </location>
</feature>
<organism evidence="3">
    <name type="scientific">Tanacetum cinerariifolium</name>
    <name type="common">Dalmatian daisy</name>
    <name type="synonym">Chrysanthemum cinerariifolium</name>
    <dbReference type="NCBI Taxonomy" id="118510"/>
    <lineage>
        <taxon>Eukaryota</taxon>
        <taxon>Viridiplantae</taxon>
        <taxon>Streptophyta</taxon>
        <taxon>Embryophyta</taxon>
        <taxon>Tracheophyta</taxon>
        <taxon>Spermatophyta</taxon>
        <taxon>Magnoliopsida</taxon>
        <taxon>eudicotyledons</taxon>
        <taxon>Gunneridae</taxon>
        <taxon>Pentapetalae</taxon>
        <taxon>asterids</taxon>
        <taxon>campanulids</taxon>
        <taxon>Asterales</taxon>
        <taxon>Asteraceae</taxon>
        <taxon>Asteroideae</taxon>
        <taxon>Anthemideae</taxon>
        <taxon>Anthemidinae</taxon>
        <taxon>Tanacetum</taxon>
    </lineage>
</organism>
<dbReference type="InterPro" id="IPR043502">
    <property type="entry name" value="DNA/RNA_pol_sf"/>
</dbReference>
<feature type="compositionally biased region" description="Acidic residues" evidence="1">
    <location>
        <begin position="707"/>
        <end position="723"/>
    </location>
</feature>
<accession>A0A6L2JCA3</accession>
<feature type="compositionally biased region" description="Acidic residues" evidence="1">
    <location>
        <begin position="683"/>
        <end position="698"/>
    </location>
</feature>
<dbReference type="SUPFAM" id="SSF56672">
    <property type="entry name" value="DNA/RNA polymerases"/>
    <property type="match status" value="1"/>
</dbReference>
<dbReference type="EMBL" id="BKCJ010000581">
    <property type="protein sequence ID" value="GEU34479.1"/>
    <property type="molecule type" value="Genomic_DNA"/>
</dbReference>
<evidence type="ECO:0000313" key="3">
    <source>
        <dbReference type="EMBL" id="GEU34479.1"/>
    </source>
</evidence>
<feature type="domain" description="Reverse transcriptase Ty1/copia-type" evidence="2">
    <location>
        <begin position="33"/>
        <end position="229"/>
    </location>
</feature>
<proteinExistence type="predicted"/>
<reference evidence="3" key="1">
    <citation type="journal article" date="2019" name="Sci. Rep.">
        <title>Draft genome of Tanacetum cinerariifolium, the natural source of mosquito coil.</title>
        <authorList>
            <person name="Yamashiro T."/>
            <person name="Shiraishi A."/>
            <person name="Satake H."/>
            <person name="Nakayama K."/>
        </authorList>
    </citation>
    <scope>NUCLEOTIDE SEQUENCE</scope>
</reference>
<feature type="compositionally biased region" description="Polar residues" evidence="1">
    <location>
        <begin position="896"/>
        <end position="909"/>
    </location>
</feature>
<dbReference type="AlphaFoldDB" id="A0A6L2JCA3"/>
<dbReference type="Pfam" id="PF07727">
    <property type="entry name" value="RVT_2"/>
    <property type="match status" value="1"/>
</dbReference>
<feature type="region of interest" description="Disordered" evidence="1">
    <location>
        <begin position="676"/>
        <end position="738"/>
    </location>
</feature>
<feature type="region of interest" description="Disordered" evidence="1">
    <location>
        <begin position="855"/>
        <end position="911"/>
    </location>
</feature>
<feature type="compositionally biased region" description="Basic and acidic residues" evidence="1">
    <location>
        <begin position="320"/>
        <end position="333"/>
    </location>
</feature>
<evidence type="ECO:0000256" key="1">
    <source>
        <dbReference type="SAM" id="MobiDB-lite"/>
    </source>
</evidence>
<comment type="caution">
    <text evidence="3">The sequence shown here is derived from an EMBL/GenBank/DDBJ whole genome shotgun (WGS) entry which is preliminary data.</text>
</comment>
<protein>
    <submittedName>
        <fullName evidence="3">Retrovirus-related Pol polyprotein from transposon TNT 1-94</fullName>
    </submittedName>
</protein>
<dbReference type="InterPro" id="IPR013103">
    <property type="entry name" value="RVT_2"/>
</dbReference>
<feature type="compositionally biased region" description="Basic and acidic residues" evidence="1">
    <location>
        <begin position="262"/>
        <end position="274"/>
    </location>
</feature>
<gene>
    <name evidence="3" type="ORF">Tci_006457</name>
</gene>